<gene>
    <name evidence="1" type="ORF">BM221_007252</name>
    <name evidence="2" type="ORF">BM221_007259</name>
</gene>
<sequence>MASDEFQRVALSVTTSLQLVELLDTLARPLYPVDSVVKFTYWAFRSPEPNIVLNFLLGLAVLFERIGVCSEQNRSSDEVDNMATTPQTPLLLIKA</sequence>
<dbReference type="EMBL" id="MRVG01000007">
    <property type="protein sequence ID" value="PMB67582.1"/>
    <property type="molecule type" value="Genomic_DNA"/>
</dbReference>
<dbReference type="EMBL" id="MRVG01000007">
    <property type="protein sequence ID" value="PMB67589.1"/>
    <property type="molecule type" value="Genomic_DNA"/>
</dbReference>
<protein>
    <submittedName>
        <fullName evidence="1">Uncharacterized protein</fullName>
    </submittedName>
</protein>
<name>A0A2N6NJY9_BEABA</name>
<reference evidence="1 3" key="1">
    <citation type="journal article" date="2016" name="Appl. Microbiol. Biotechnol.">
        <title>Characterization of T-DNA insertion mutants with decreased virulence in the entomopathogenic fungus Beauveria bassiana JEF-007.</title>
        <authorList>
            <person name="Kim S."/>
            <person name="Lee S.J."/>
            <person name="Nai Y.S."/>
            <person name="Yu J.S."/>
            <person name="Lee M.R."/>
            <person name="Yang Y.T."/>
            <person name="Kim J.S."/>
        </authorList>
    </citation>
    <scope>NUCLEOTIDE SEQUENCE [LARGE SCALE GENOMIC DNA]</scope>
    <source>
        <strain evidence="1 3">JEF-007</strain>
    </source>
</reference>
<accession>A0A2N6NJY9</accession>
<evidence type="ECO:0000313" key="1">
    <source>
        <dbReference type="EMBL" id="PMB67582.1"/>
    </source>
</evidence>
<organism evidence="1 3">
    <name type="scientific">Beauveria bassiana</name>
    <name type="common">White muscardine disease fungus</name>
    <name type="synonym">Tritirachium shiotae</name>
    <dbReference type="NCBI Taxonomy" id="176275"/>
    <lineage>
        <taxon>Eukaryota</taxon>
        <taxon>Fungi</taxon>
        <taxon>Dikarya</taxon>
        <taxon>Ascomycota</taxon>
        <taxon>Pezizomycotina</taxon>
        <taxon>Sordariomycetes</taxon>
        <taxon>Hypocreomycetidae</taxon>
        <taxon>Hypocreales</taxon>
        <taxon>Cordycipitaceae</taxon>
        <taxon>Beauveria</taxon>
    </lineage>
</organism>
<dbReference type="Proteomes" id="UP000235728">
    <property type="component" value="Unassembled WGS sequence"/>
</dbReference>
<dbReference type="AlphaFoldDB" id="A0A2N6NJY9"/>
<evidence type="ECO:0000313" key="3">
    <source>
        <dbReference type="Proteomes" id="UP000235728"/>
    </source>
</evidence>
<comment type="caution">
    <text evidence="1">The sequence shown here is derived from an EMBL/GenBank/DDBJ whole genome shotgun (WGS) entry which is preliminary data.</text>
</comment>
<evidence type="ECO:0000313" key="2">
    <source>
        <dbReference type="EMBL" id="PMB67589.1"/>
    </source>
</evidence>
<proteinExistence type="predicted"/>